<reference evidence="1 2" key="1">
    <citation type="submission" date="2020-08" db="EMBL/GenBank/DDBJ databases">
        <title>Plant Genome Project.</title>
        <authorList>
            <person name="Zhang R.-G."/>
        </authorList>
    </citation>
    <scope>NUCLEOTIDE SEQUENCE [LARGE SCALE GENOMIC DNA]</scope>
    <source>
        <tissue evidence="1">Rhizome</tissue>
    </source>
</reference>
<gene>
    <name evidence="1" type="ORF">ZIOFF_022932</name>
</gene>
<proteinExistence type="predicted"/>
<protein>
    <submittedName>
        <fullName evidence="1">Uncharacterized protein</fullName>
    </submittedName>
</protein>
<dbReference type="AlphaFoldDB" id="A0A8J5LKJ2"/>
<dbReference type="EMBL" id="JACMSC010000006">
    <property type="protein sequence ID" value="KAG6519438.1"/>
    <property type="molecule type" value="Genomic_DNA"/>
</dbReference>
<organism evidence="1 2">
    <name type="scientific">Zingiber officinale</name>
    <name type="common">Ginger</name>
    <name type="synonym">Amomum zingiber</name>
    <dbReference type="NCBI Taxonomy" id="94328"/>
    <lineage>
        <taxon>Eukaryota</taxon>
        <taxon>Viridiplantae</taxon>
        <taxon>Streptophyta</taxon>
        <taxon>Embryophyta</taxon>
        <taxon>Tracheophyta</taxon>
        <taxon>Spermatophyta</taxon>
        <taxon>Magnoliopsida</taxon>
        <taxon>Liliopsida</taxon>
        <taxon>Zingiberales</taxon>
        <taxon>Zingiberaceae</taxon>
        <taxon>Zingiber</taxon>
    </lineage>
</organism>
<evidence type="ECO:0000313" key="2">
    <source>
        <dbReference type="Proteomes" id="UP000734854"/>
    </source>
</evidence>
<keyword evidence="2" id="KW-1185">Reference proteome</keyword>
<sequence length="223" mass="24905">MNSQDWTLVHKIKGLITQLPDLDLPPDDCFIIIESDGCMEGWGDLQMEIPKELIVRANCQAIISFFNKSAHNKPSRVRWISFTDFITGLGVPVYFQHIDGKDNLLADSLSRLVCFLTASSWQLEEKGISLLAQIEAAIIQVKSRPSPVAVQHVENIISTMMSTPQLLVTSPQASFSKKNTTKEKGSLKLNIKPVENYWTHIENLSTSSSSRNIFSEETNKAVA</sequence>
<dbReference type="Proteomes" id="UP000734854">
    <property type="component" value="Unassembled WGS sequence"/>
</dbReference>
<accession>A0A8J5LKJ2</accession>
<name>A0A8J5LKJ2_ZINOF</name>
<comment type="caution">
    <text evidence="1">The sequence shown here is derived from an EMBL/GenBank/DDBJ whole genome shotgun (WGS) entry which is preliminary data.</text>
</comment>
<evidence type="ECO:0000313" key="1">
    <source>
        <dbReference type="EMBL" id="KAG6519438.1"/>
    </source>
</evidence>